<feature type="transmembrane region" description="Helical" evidence="2">
    <location>
        <begin position="149"/>
        <end position="172"/>
    </location>
</feature>
<feature type="region of interest" description="Disordered" evidence="1">
    <location>
        <begin position="1"/>
        <end position="20"/>
    </location>
</feature>
<organism evidence="3 4">
    <name type="scientific">Hymenobacter koreensis</name>
    <dbReference type="NCBI Taxonomy" id="1084523"/>
    <lineage>
        <taxon>Bacteria</taxon>
        <taxon>Pseudomonadati</taxon>
        <taxon>Bacteroidota</taxon>
        <taxon>Cytophagia</taxon>
        <taxon>Cytophagales</taxon>
        <taxon>Hymenobacteraceae</taxon>
        <taxon>Hymenobacter</taxon>
    </lineage>
</organism>
<feature type="transmembrane region" description="Helical" evidence="2">
    <location>
        <begin position="25"/>
        <end position="43"/>
    </location>
</feature>
<keyword evidence="4" id="KW-1185">Reference proteome</keyword>
<dbReference type="Pfam" id="PF04240">
    <property type="entry name" value="Caroten_synth"/>
    <property type="match status" value="1"/>
</dbReference>
<dbReference type="PANTHER" id="PTHR39419:SF1">
    <property type="entry name" value="SLL0814 PROTEIN"/>
    <property type="match status" value="1"/>
</dbReference>
<protein>
    <recommendedName>
        <fullName evidence="5">Carotenoid biosynthesis protein</fullName>
    </recommendedName>
</protein>
<feature type="transmembrane region" description="Helical" evidence="2">
    <location>
        <begin position="79"/>
        <end position="100"/>
    </location>
</feature>
<dbReference type="EMBL" id="BAABHA010000015">
    <property type="protein sequence ID" value="GAA4391270.1"/>
    <property type="molecule type" value="Genomic_DNA"/>
</dbReference>
<feature type="transmembrane region" description="Helical" evidence="2">
    <location>
        <begin position="120"/>
        <end position="137"/>
    </location>
</feature>
<evidence type="ECO:0000313" key="3">
    <source>
        <dbReference type="EMBL" id="GAA4391270.1"/>
    </source>
</evidence>
<feature type="compositionally biased region" description="Polar residues" evidence="1">
    <location>
        <begin position="1"/>
        <end position="10"/>
    </location>
</feature>
<dbReference type="RefSeq" id="WP_345227158.1">
    <property type="nucleotide sequence ID" value="NZ_BAABHA010000015.1"/>
</dbReference>
<feature type="transmembrane region" description="Helical" evidence="2">
    <location>
        <begin position="210"/>
        <end position="229"/>
    </location>
</feature>
<dbReference type="InterPro" id="IPR007354">
    <property type="entry name" value="CruF-like"/>
</dbReference>
<name>A0ABP8JIG2_9BACT</name>
<evidence type="ECO:0000313" key="4">
    <source>
        <dbReference type="Proteomes" id="UP001500454"/>
    </source>
</evidence>
<feature type="transmembrane region" description="Helical" evidence="2">
    <location>
        <begin position="49"/>
        <end position="67"/>
    </location>
</feature>
<proteinExistence type="predicted"/>
<accession>A0ABP8JIG2</accession>
<gene>
    <name evidence="3" type="ORF">GCM10023186_40420</name>
</gene>
<sequence>MAYSESTTSAPAPPTKRPSTKRLRVAQGILLLFHVTGFVGLAFSQDPDFYLQFVPLNLLLTAALLLAHDRHSPAPMFGWFCLSIMVMGFGIEVAGVRTGVIFGSYTYGNVLGIRVFDTPLIIGLNWLLMTYLAGGLAQRLPLPGLVRAILAAVLMVGMDVCIEPVAVHYGWWKWAFDVIPLQNFKAWLAVSFIFQLYYNSSHVAAGRNPLVPFVYLVQLLFFFGLGLLIR</sequence>
<comment type="caution">
    <text evidence="3">The sequence shown here is derived from an EMBL/GenBank/DDBJ whole genome shotgun (WGS) entry which is preliminary data.</text>
</comment>
<evidence type="ECO:0008006" key="5">
    <source>
        <dbReference type="Google" id="ProtNLM"/>
    </source>
</evidence>
<dbReference type="Proteomes" id="UP001500454">
    <property type="component" value="Unassembled WGS sequence"/>
</dbReference>
<keyword evidence="2" id="KW-0812">Transmembrane</keyword>
<reference evidence="4" key="1">
    <citation type="journal article" date="2019" name="Int. J. Syst. Evol. Microbiol.">
        <title>The Global Catalogue of Microorganisms (GCM) 10K type strain sequencing project: providing services to taxonomists for standard genome sequencing and annotation.</title>
        <authorList>
            <consortium name="The Broad Institute Genomics Platform"/>
            <consortium name="The Broad Institute Genome Sequencing Center for Infectious Disease"/>
            <person name="Wu L."/>
            <person name="Ma J."/>
        </authorList>
    </citation>
    <scope>NUCLEOTIDE SEQUENCE [LARGE SCALE GENOMIC DNA]</scope>
    <source>
        <strain evidence="4">JCM 17924</strain>
    </source>
</reference>
<keyword evidence="2" id="KW-1133">Transmembrane helix</keyword>
<keyword evidence="2" id="KW-0472">Membrane</keyword>
<dbReference type="PANTHER" id="PTHR39419">
    <property type="entry name" value="SLL0814 PROTEIN"/>
    <property type="match status" value="1"/>
</dbReference>
<evidence type="ECO:0000256" key="2">
    <source>
        <dbReference type="SAM" id="Phobius"/>
    </source>
</evidence>
<evidence type="ECO:0000256" key="1">
    <source>
        <dbReference type="SAM" id="MobiDB-lite"/>
    </source>
</evidence>